<proteinExistence type="predicted"/>
<feature type="region of interest" description="Disordered" evidence="1">
    <location>
        <begin position="221"/>
        <end position="278"/>
    </location>
</feature>
<protein>
    <submittedName>
        <fullName evidence="2">Uncharacterized protein</fullName>
    </submittedName>
</protein>
<dbReference type="EMBL" id="PQXO01000050">
    <property type="protein sequence ID" value="TGO90805.1"/>
    <property type="molecule type" value="Genomic_DNA"/>
</dbReference>
<organism evidence="2 3">
    <name type="scientific">Botrytis porri</name>
    <dbReference type="NCBI Taxonomy" id="87229"/>
    <lineage>
        <taxon>Eukaryota</taxon>
        <taxon>Fungi</taxon>
        <taxon>Dikarya</taxon>
        <taxon>Ascomycota</taxon>
        <taxon>Pezizomycotina</taxon>
        <taxon>Leotiomycetes</taxon>
        <taxon>Helotiales</taxon>
        <taxon>Sclerotiniaceae</taxon>
        <taxon>Botrytis</taxon>
    </lineage>
</organism>
<evidence type="ECO:0000313" key="2">
    <source>
        <dbReference type="EMBL" id="TGO90805.1"/>
    </source>
</evidence>
<evidence type="ECO:0000313" key="3">
    <source>
        <dbReference type="Proteomes" id="UP000297280"/>
    </source>
</evidence>
<dbReference type="AlphaFoldDB" id="A0A4Z1L1Y1"/>
<feature type="compositionally biased region" description="Basic and acidic residues" evidence="1">
    <location>
        <begin position="243"/>
        <end position="278"/>
    </location>
</feature>
<sequence>MNSIGYLIGLRHALQGRDGLHHVLEVRVERCFERVHGAGDPGRKDGVDADAAVSPETPRWLCRPEIHDAPASERAHGGATLVEEVFLQEHGARGGAVAEEGAAHVGGEDVVEFGEGGGVSMGMELNTNEIYTSAMHIVIYTAEFSNSCIDHCLYALFIGYVDVHGEDGTGGVGNVGFTCLRGGFGGSEREVCEEDAGGAGFGEGERCVFADAAAGLRNGGVSGRKRVGEMERDEGGEDMGCGRVEKEEDERRGKRIVESDKGESRQGESTERGKCARD</sequence>
<reference evidence="2 3" key="1">
    <citation type="submission" date="2017-12" db="EMBL/GenBank/DDBJ databases">
        <title>Comparative genomics of Botrytis spp.</title>
        <authorList>
            <person name="Valero-Jimenez C.A."/>
            <person name="Tapia P."/>
            <person name="Veloso J."/>
            <person name="Silva-Moreno E."/>
            <person name="Staats M."/>
            <person name="Valdes J.H."/>
            <person name="Van Kan J.A.L."/>
        </authorList>
    </citation>
    <scope>NUCLEOTIDE SEQUENCE [LARGE SCALE GENOMIC DNA]</scope>
    <source>
        <strain evidence="2 3">MUCL3349</strain>
    </source>
</reference>
<gene>
    <name evidence="2" type="ORF">BPOR_0050g00100</name>
</gene>
<evidence type="ECO:0000256" key="1">
    <source>
        <dbReference type="SAM" id="MobiDB-lite"/>
    </source>
</evidence>
<accession>A0A4Z1L1Y1</accession>
<keyword evidence="3" id="KW-1185">Reference proteome</keyword>
<dbReference type="Proteomes" id="UP000297280">
    <property type="component" value="Unassembled WGS sequence"/>
</dbReference>
<name>A0A4Z1L1Y1_9HELO</name>
<comment type="caution">
    <text evidence="2">The sequence shown here is derived from an EMBL/GenBank/DDBJ whole genome shotgun (WGS) entry which is preliminary data.</text>
</comment>